<evidence type="ECO:0000313" key="3">
    <source>
        <dbReference type="Proteomes" id="UP000248714"/>
    </source>
</evidence>
<feature type="compositionally biased region" description="Basic residues" evidence="1">
    <location>
        <begin position="222"/>
        <end position="231"/>
    </location>
</feature>
<name>A0ABX9DWL3_9PSEU</name>
<sequence length="231" mass="25181">MRRSGRSAVFWHSTGFVGLEDLSCVGFSQDQDVVEEFASMVPMTRSQWAFIRGACGALVTTRRSSAWKTASNAFVVLAVAIAEQEAQGLHPVSEVGGEVSGLLRRPFLGWVGGGASDVKVPGAVFEERKCVEAFAECGVDVEEVRRDDALGLGGGEFPPGRPGTAGYRAPRREPCPGPRRGWTRRSLSPACRQADVTLRRPLRPRNEEKPVLSWMSADRSTKARPRCQHQA</sequence>
<feature type="region of interest" description="Disordered" evidence="1">
    <location>
        <begin position="150"/>
        <end position="231"/>
    </location>
</feature>
<dbReference type="EMBL" id="QLTT01000020">
    <property type="protein sequence ID" value="RAS57886.1"/>
    <property type="molecule type" value="Genomic_DNA"/>
</dbReference>
<proteinExistence type="predicted"/>
<dbReference type="Proteomes" id="UP000248714">
    <property type="component" value="Unassembled WGS sequence"/>
</dbReference>
<protein>
    <submittedName>
        <fullName evidence="2">Uncharacterized protein</fullName>
    </submittedName>
</protein>
<gene>
    <name evidence="2" type="ORF">C8D87_1209</name>
</gene>
<accession>A0ABX9DWL3</accession>
<organism evidence="2 3">
    <name type="scientific">Lentzea atacamensis</name>
    <dbReference type="NCBI Taxonomy" id="531938"/>
    <lineage>
        <taxon>Bacteria</taxon>
        <taxon>Bacillati</taxon>
        <taxon>Actinomycetota</taxon>
        <taxon>Actinomycetes</taxon>
        <taxon>Pseudonocardiales</taxon>
        <taxon>Pseudonocardiaceae</taxon>
        <taxon>Lentzea</taxon>
    </lineage>
</organism>
<evidence type="ECO:0000313" key="2">
    <source>
        <dbReference type="EMBL" id="RAS57886.1"/>
    </source>
</evidence>
<evidence type="ECO:0000256" key="1">
    <source>
        <dbReference type="SAM" id="MobiDB-lite"/>
    </source>
</evidence>
<keyword evidence="3" id="KW-1185">Reference proteome</keyword>
<comment type="caution">
    <text evidence="2">The sequence shown here is derived from an EMBL/GenBank/DDBJ whole genome shotgun (WGS) entry which is preliminary data.</text>
</comment>
<reference evidence="2 3" key="1">
    <citation type="submission" date="2018-06" db="EMBL/GenBank/DDBJ databases">
        <title>Genomic Encyclopedia of Type Strains, Phase IV (KMG-IV): sequencing the most valuable type-strain genomes for metagenomic binning, comparative biology and taxonomic classification.</title>
        <authorList>
            <person name="Goeker M."/>
        </authorList>
    </citation>
    <scope>NUCLEOTIDE SEQUENCE [LARGE SCALE GENOMIC DNA]</scope>
    <source>
        <strain evidence="2 3">DSM 45479</strain>
    </source>
</reference>